<protein>
    <submittedName>
        <fullName evidence="1">Uncharacterized protein</fullName>
    </submittedName>
</protein>
<proteinExistence type="predicted"/>
<evidence type="ECO:0000313" key="2">
    <source>
        <dbReference type="Proteomes" id="UP000237105"/>
    </source>
</evidence>
<keyword evidence="2" id="KW-1185">Reference proteome</keyword>
<comment type="caution">
    <text evidence="1">The sequence shown here is derived from an EMBL/GenBank/DDBJ whole genome shotgun (WGS) entry which is preliminary data.</text>
</comment>
<reference evidence="2" key="1">
    <citation type="submission" date="2016-06" db="EMBL/GenBank/DDBJ databases">
        <title>Parallel loss of symbiosis genes in relatives of nitrogen-fixing non-legume Parasponia.</title>
        <authorList>
            <person name="Van Velzen R."/>
            <person name="Holmer R."/>
            <person name="Bu F."/>
            <person name="Rutten L."/>
            <person name="Van Zeijl A."/>
            <person name="Liu W."/>
            <person name="Santuari L."/>
            <person name="Cao Q."/>
            <person name="Sharma T."/>
            <person name="Shen D."/>
            <person name="Roswanjaya Y."/>
            <person name="Wardhani T."/>
            <person name="Kalhor M.S."/>
            <person name="Jansen J."/>
            <person name="Van den Hoogen J."/>
            <person name="Gungor B."/>
            <person name="Hartog M."/>
            <person name="Hontelez J."/>
            <person name="Verver J."/>
            <person name="Yang W.-C."/>
            <person name="Schijlen E."/>
            <person name="Repin R."/>
            <person name="Schilthuizen M."/>
            <person name="Schranz E."/>
            <person name="Heidstra R."/>
            <person name="Miyata K."/>
            <person name="Fedorova E."/>
            <person name="Kohlen W."/>
            <person name="Bisseling T."/>
            <person name="Smit S."/>
            <person name="Geurts R."/>
        </authorList>
    </citation>
    <scope>NUCLEOTIDE SEQUENCE [LARGE SCALE GENOMIC DNA]</scope>
    <source>
        <strain evidence="2">cv. WU1-14</strain>
    </source>
</reference>
<dbReference type="AlphaFoldDB" id="A0A2P5D8G2"/>
<evidence type="ECO:0000313" key="1">
    <source>
        <dbReference type="EMBL" id="PON69599.1"/>
    </source>
</evidence>
<organism evidence="1 2">
    <name type="scientific">Parasponia andersonii</name>
    <name type="common">Sponia andersonii</name>
    <dbReference type="NCBI Taxonomy" id="3476"/>
    <lineage>
        <taxon>Eukaryota</taxon>
        <taxon>Viridiplantae</taxon>
        <taxon>Streptophyta</taxon>
        <taxon>Embryophyta</taxon>
        <taxon>Tracheophyta</taxon>
        <taxon>Spermatophyta</taxon>
        <taxon>Magnoliopsida</taxon>
        <taxon>eudicotyledons</taxon>
        <taxon>Gunneridae</taxon>
        <taxon>Pentapetalae</taxon>
        <taxon>rosids</taxon>
        <taxon>fabids</taxon>
        <taxon>Rosales</taxon>
        <taxon>Cannabaceae</taxon>
        <taxon>Parasponia</taxon>
    </lineage>
</organism>
<dbReference type="Proteomes" id="UP000237105">
    <property type="component" value="Unassembled WGS sequence"/>
</dbReference>
<name>A0A2P5D8G2_PARAD</name>
<sequence>MNGRAEASLASCIAWKLMLAKVLKHSSGGSESVLRTLCPTQASTKGLGEFVFSSARISISYIHTLKIVHG</sequence>
<accession>A0A2P5D8G2</accession>
<gene>
    <name evidence="1" type="ORF">PanWU01x14_087220</name>
</gene>
<dbReference type="EMBL" id="JXTB01000055">
    <property type="protein sequence ID" value="PON69599.1"/>
    <property type="molecule type" value="Genomic_DNA"/>
</dbReference>